<reference evidence="1" key="1">
    <citation type="submission" date="2015-10" db="EMBL/GenBank/DDBJ databases">
        <authorList>
            <person name="Gilbert D.G."/>
        </authorList>
    </citation>
    <scope>NUCLEOTIDE SEQUENCE</scope>
</reference>
<sequence length="47" mass="5000">MPAPCCFSIAGGVEMTRQSSMNGAGVVLRHGAVNFARNLARRQDQHG</sequence>
<evidence type="ECO:0000313" key="1">
    <source>
        <dbReference type="EMBL" id="CUS45026.1"/>
    </source>
</evidence>
<protein>
    <submittedName>
        <fullName evidence="1">Uncharacterized protein</fullName>
    </submittedName>
</protein>
<organism evidence="1">
    <name type="scientific">hydrothermal vent metagenome</name>
    <dbReference type="NCBI Taxonomy" id="652676"/>
    <lineage>
        <taxon>unclassified sequences</taxon>
        <taxon>metagenomes</taxon>
        <taxon>ecological metagenomes</taxon>
    </lineage>
</organism>
<name>A0A170PP40_9ZZZZ</name>
<accession>A0A170PP40</accession>
<dbReference type="EMBL" id="CZQE01000202">
    <property type="protein sequence ID" value="CUS45026.1"/>
    <property type="molecule type" value="Genomic_DNA"/>
</dbReference>
<proteinExistence type="predicted"/>
<dbReference type="AlphaFoldDB" id="A0A170PP40"/>
<gene>
    <name evidence="1" type="ORF">MGWOODY_Smn954</name>
</gene>